<dbReference type="InterPro" id="IPR038694">
    <property type="entry name" value="DUF427_sf"/>
</dbReference>
<dbReference type="Pfam" id="PF04248">
    <property type="entry name" value="NTP_transf_9"/>
    <property type="match status" value="1"/>
</dbReference>
<sequence length="93" mass="10921">MKATFNNKIIAESNDTISHEGTTYFPHQSIKKEYFKPSKINSICNEKGIAQYYNIEVNGKFRDDAAWYYPEIINNAKFIENYVAFWKGIKIEE</sequence>
<dbReference type="InterPro" id="IPR007361">
    <property type="entry name" value="DUF427"/>
</dbReference>
<evidence type="ECO:0000259" key="1">
    <source>
        <dbReference type="Pfam" id="PF04248"/>
    </source>
</evidence>
<dbReference type="PANTHER" id="PTHR34310">
    <property type="entry name" value="DUF427 DOMAIN PROTEIN (AFU_ORTHOLOGUE AFUA_3G02220)"/>
    <property type="match status" value="1"/>
</dbReference>
<dbReference type="EMBL" id="MTCY01000004">
    <property type="protein sequence ID" value="OWP79404.1"/>
    <property type="molecule type" value="Genomic_DNA"/>
</dbReference>
<dbReference type="AlphaFoldDB" id="A0A246GDM1"/>
<comment type="caution">
    <text evidence="2">The sequence shown here is derived from an EMBL/GenBank/DDBJ whole genome shotgun (WGS) entry which is preliminary data.</text>
</comment>
<name>A0A246GDM1_9FLAO</name>
<reference evidence="2 3" key="1">
    <citation type="journal article" date="2017" name="Infect. Genet. Evol.">
        <title>Comparative genome analysis of fish pathogen Flavobacterium columnare reveals extensive sequence diversity within the species.</title>
        <authorList>
            <person name="Kayansamruaj P."/>
            <person name="Dong H.T."/>
            <person name="Hirono I."/>
            <person name="Kondo H."/>
            <person name="Senapin S."/>
            <person name="Rodkhum C."/>
        </authorList>
    </citation>
    <scope>NUCLEOTIDE SEQUENCE [LARGE SCALE GENOMIC DNA]</scope>
    <source>
        <strain evidence="2 3">1214</strain>
    </source>
</reference>
<protein>
    <recommendedName>
        <fullName evidence="1">DUF427 domain-containing protein</fullName>
    </recommendedName>
</protein>
<evidence type="ECO:0000313" key="3">
    <source>
        <dbReference type="Proteomes" id="UP000198034"/>
    </source>
</evidence>
<evidence type="ECO:0000313" key="2">
    <source>
        <dbReference type="EMBL" id="OWP79404.1"/>
    </source>
</evidence>
<accession>A0A246GDM1</accession>
<dbReference type="PANTHER" id="PTHR34310:SF5">
    <property type="entry name" value="DUF427 DOMAIN PROTEIN (AFU_ORTHOLOGUE AFUA_3G02220)"/>
    <property type="match status" value="1"/>
</dbReference>
<dbReference type="OrthoDB" id="4565346at2"/>
<dbReference type="Gene3D" id="2.170.150.40">
    <property type="entry name" value="Domain of unknown function (DUF427)"/>
    <property type="match status" value="1"/>
</dbReference>
<dbReference type="Proteomes" id="UP000198034">
    <property type="component" value="Unassembled WGS sequence"/>
</dbReference>
<gene>
    <name evidence="2" type="ORF">BWK62_02595</name>
</gene>
<proteinExistence type="predicted"/>
<feature type="domain" description="DUF427" evidence="1">
    <location>
        <begin position="1"/>
        <end position="87"/>
    </location>
</feature>
<organism evidence="2 3">
    <name type="scientific">Flavobacterium columnare</name>
    <dbReference type="NCBI Taxonomy" id="996"/>
    <lineage>
        <taxon>Bacteria</taxon>
        <taxon>Pseudomonadati</taxon>
        <taxon>Bacteroidota</taxon>
        <taxon>Flavobacteriia</taxon>
        <taxon>Flavobacteriales</taxon>
        <taxon>Flavobacteriaceae</taxon>
        <taxon>Flavobacterium</taxon>
    </lineage>
</organism>